<dbReference type="SUPFAM" id="SSF48371">
    <property type="entry name" value="ARM repeat"/>
    <property type="match status" value="1"/>
</dbReference>
<dbReference type="Pfam" id="PF00612">
    <property type="entry name" value="IQ"/>
    <property type="match status" value="6"/>
</dbReference>
<dbReference type="Gene3D" id="1.20.5.190">
    <property type="match status" value="5"/>
</dbReference>
<dbReference type="SUPFAM" id="SSF52540">
    <property type="entry name" value="P-loop containing nucleoside triphosphate hydrolases"/>
    <property type="match status" value="2"/>
</dbReference>
<dbReference type="PANTHER" id="PTHR22706:SF1">
    <property type="entry name" value="ASSEMBLY FACTOR FOR SPINDLE MICROTUBULES"/>
    <property type="match status" value="1"/>
</dbReference>
<comment type="subcellular location">
    <subcellularLocation>
        <location evidence="2">Cytoplasm</location>
        <location evidence="2">Cytoskeleton</location>
        <location evidence="2">Spindle</location>
    </subcellularLocation>
    <subcellularLocation>
        <location evidence="1">Nucleus</location>
    </subcellularLocation>
</comment>
<dbReference type="Gene3D" id="1.25.10.10">
    <property type="entry name" value="Leucine-rich Repeat Variant"/>
    <property type="match status" value="1"/>
</dbReference>
<dbReference type="Gene3D" id="1.10.418.10">
    <property type="entry name" value="Calponin-like domain"/>
    <property type="match status" value="2"/>
</dbReference>
<accession>A0A2K6K8N7</accession>
<keyword evidence="3" id="KW-0963">Cytoplasm</keyword>
<dbReference type="GO" id="GO:0000278">
    <property type="term" value="P:mitotic cell cycle"/>
    <property type="evidence" value="ECO:0007669"/>
    <property type="project" value="TreeGrafter"/>
</dbReference>
<dbReference type="SMART" id="SM00033">
    <property type="entry name" value="CH"/>
    <property type="match status" value="2"/>
</dbReference>
<dbReference type="InterPro" id="IPR013783">
    <property type="entry name" value="Ig-like_fold"/>
</dbReference>
<evidence type="ECO:0000256" key="12">
    <source>
        <dbReference type="ARBA" id="ARBA00023306"/>
    </source>
</evidence>
<keyword evidence="12" id="KW-0131">Cell cycle</keyword>
<dbReference type="SUPFAM" id="SSF47576">
    <property type="entry name" value="Calponin-homology domain, CH-domain"/>
    <property type="match status" value="1"/>
</dbReference>
<protein>
    <submittedName>
        <fullName evidence="15">Assembly factor for spindle microtubules</fullName>
    </submittedName>
</protein>
<keyword evidence="7" id="KW-0498">Mitosis</keyword>
<reference evidence="15" key="2">
    <citation type="submission" date="2025-08" db="UniProtKB">
        <authorList>
            <consortium name="Ensembl"/>
        </authorList>
    </citation>
    <scope>IDENTIFICATION</scope>
</reference>
<keyword evidence="9" id="KW-0175">Coiled coil</keyword>
<dbReference type="GO" id="GO:0005516">
    <property type="term" value="F:calmodulin binding"/>
    <property type="evidence" value="ECO:0007669"/>
    <property type="project" value="UniProtKB-KW"/>
</dbReference>
<dbReference type="FunFam" id="1.10.418.10:FF:000051">
    <property type="entry name" value="Abnormal spindle-like microcephaly-associated protein homolog"/>
    <property type="match status" value="1"/>
</dbReference>
<dbReference type="InterPro" id="IPR011989">
    <property type="entry name" value="ARM-like"/>
</dbReference>
<gene>
    <name evidence="15" type="primary">ASPM</name>
</gene>
<evidence type="ECO:0000313" key="16">
    <source>
        <dbReference type="Proteomes" id="UP000233180"/>
    </source>
</evidence>
<feature type="domain" description="Calponin-homology (CH)" evidence="14">
    <location>
        <begin position="1100"/>
        <end position="1251"/>
    </location>
</feature>
<dbReference type="InterPro" id="IPR036872">
    <property type="entry name" value="CH_dom_sf"/>
</dbReference>
<dbReference type="PROSITE" id="PS50096">
    <property type="entry name" value="IQ"/>
    <property type="match status" value="4"/>
</dbReference>
<evidence type="ECO:0000256" key="6">
    <source>
        <dbReference type="ARBA" id="ARBA00022737"/>
    </source>
</evidence>
<dbReference type="CDD" id="cd21223">
    <property type="entry name" value="CH_ASPM_rpt1"/>
    <property type="match status" value="1"/>
</dbReference>
<evidence type="ECO:0000256" key="8">
    <source>
        <dbReference type="ARBA" id="ARBA00022860"/>
    </source>
</evidence>
<dbReference type="InterPro" id="IPR031549">
    <property type="entry name" value="ASH"/>
</dbReference>
<evidence type="ECO:0000256" key="10">
    <source>
        <dbReference type="ARBA" id="ARBA00023212"/>
    </source>
</evidence>
<dbReference type="GO" id="GO:0051295">
    <property type="term" value="P:establishment of meiotic spindle localization"/>
    <property type="evidence" value="ECO:0007669"/>
    <property type="project" value="TreeGrafter"/>
</dbReference>
<evidence type="ECO:0000256" key="9">
    <source>
        <dbReference type="ARBA" id="ARBA00023054"/>
    </source>
</evidence>
<keyword evidence="10" id="KW-0206">Cytoskeleton</keyword>
<feature type="domain" description="Calponin-homology (CH)" evidence="14">
    <location>
        <begin position="909"/>
        <end position="1045"/>
    </location>
</feature>
<dbReference type="GO" id="GO:0051301">
    <property type="term" value="P:cell division"/>
    <property type="evidence" value="ECO:0007669"/>
    <property type="project" value="UniProtKB-KW"/>
</dbReference>
<dbReference type="GO" id="GO:0005634">
    <property type="term" value="C:nucleus"/>
    <property type="evidence" value="ECO:0007669"/>
    <property type="project" value="UniProtKB-SubCell"/>
</dbReference>
<dbReference type="FunFam" id="2.60.40.10:FF:001429">
    <property type="entry name" value="Abnormal spindle-like microcephaly-associated protein homolog"/>
    <property type="match status" value="1"/>
</dbReference>
<dbReference type="PROSITE" id="PS50021">
    <property type="entry name" value="CH"/>
    <property type="match status" value="2"/>
</dbReference>
<dbReference type="Gene3D" id="2.60.40.10">
    <property type="entry name" value="Immunoglobulins"/>
    <property type="match status" value="1"/>
</dbReference>
<evidence type="ECO:0000256" key="11">
    <source>
        <dbReference type="ARBA" id="ARBA00023242"/>
    </source>
</evidence>
<dbReference type="Pfam" id="PF15780">
    <property type="entry name" value="ASH"/>
    <property type="match status" value="1"/>
</dbReference>
<evidence type="ECO:0000256" key="13">
    <source>
        <dbReference type="SAM" id="MobiDB-lite"/>
    </source>
</evidence>
<evidence type="ECO:0000256" key="2">
    <source>
        <dbReference type="ARBA" id="ARBA00004186"/>
    </source>
</evidence>
<dbReference type="Pfam" id="PF00307">
    <property type="entry name" value="CH"/>
    <property type="match status" value="1"/>
</dbReference>
<evidence type="ECO:0000256" key="5">
    <source>
        <dbReference type="ARBA" id="ARBA00022618"/>
    </source>
</evidence>
<dbReference type="GO" id="GO:0000922">
    <property type="term" value="C:spindle pole"/>
    <property type="evidence" value="ECO:0007669"/>
    <property type="project" value="TreeGrafter"/>
</dbReference>
<dbReference type="Proteomes" id="UP000233180">
    <property type="component" value="Unassembled WGS sequence"/>
</dbReference>
<evidence type="ECO:0000313" key="15">
    <source>
        <dbReference type="Ensembl" id="ENSRBIP00000007607.1"/>
    </source>
</evidence>
<dbReference type="CDD" id="cd21224">
    <property type="entry name" value="CH_ASPM_rpt2"/>
    <property type="match status" value="1"/>
</dbReference>
<dbReference type="InterPro" id="IPR000048">
    <property type="entry name" value="IQ_motif_EF-hand-BS"/>
</dbReference>
<dbReference type="InterPro" id="IPR027417">
    <property type="entry name" value="P-loop_NTPase"/>
</dbReference>
<dbReference type="InterPro" id="IPR001715">
    <property type="entry name" value="CH_dom"/>
</dbReference>
<dbReference type="PANTHER" id="PTHR22706">
    <property type="entry name" value="ASSEMBLY FACTOR FOR SPINDLE MICROTUBULES"/>
    <property type="match status" value="1"/>
</dbReference>
<dbReference type="Ensembl" id="ENSRBIT00000031207.1">
    <property type="protein sequence ID" value="ENSRBIP00000007607.1"/>
    <property type="gene ID" value="ENSRBIG00000027205.1"/>
</dbReference>
<feature type="region of interest" description="Disordered" evidence="13">
    <location>
        <begin position="552"/>
        <end position="571"/>
    </location>
</feature>
<reference evidence="15" key="3">
    <citation type="submission" date="2025-09" db="UniProtKB">
        <authorList>
            <consortium name="Ensembl"/>
        </authorList>
    </citation>
    <scope>IDENTIFICATION</scope>
</reference>
<proteinExistence type="predicted"/>
<evidence type="ECO:0000256" key="7">
    <source>
        <dbReference type="ARBA" id="ARBA00022776"/>
    </source>
</evidence>
<keyword evidence="8" id="KW-0112">Calmodulin-binding</keyword>
<organism evidence="15 16">
    <name type="scientific">Rhinopithecus bieti</name>
    <name type="common">Black snub-nosed monkey</name>
    <name type="synonym">Pygathrix bieti</name>
    <dbReference type="NCBI Taxonomy" id="61621"/>
    <lineage>
        <taxon>Eukaryota</taxon>
        <taxon>Metazoa</taxon>
        <taxon>Chordata</taxon>
        <taxon>Craniata</taxon>
        <taxon>Vertebrata</taxon>
        <taxon>Euteleostomi</taxon>
        <taxon>Mammalia</taxon>
        <taxon>Eutheria</taxon>
        <taxon>Euarchontoglires</taxon>
        <taxon>Primates</taxon>
        <taxon>Haplorrhini</taxon>
        <taxon>Catarrhini</taxon>
        <taxon>Cercopithecidae</taxon>
        <taxon>Colobinae</taxon>
        <taxon>Rhinopithecus</taxon>
    </lineage>
</organism>
<dbReference type="CDD" id="cd23767">
    <property type="entry name" value="IQCD"/>
    <property type="match status" value="1"/>
</dbReference>
<dbReference type="InterPro" id="IPR016024">
    <property type="entry name" value="ARM-type_fold"/>
</dbReference>
<dbReference type="GO" id="GO:0007051">
    <property type="term" value="P:spindle organization"/>
    <property type="evidence" value="ECO:0007669"/>
    <property type="project" value="TreeGrafter"/>
</dbReference>
<dbReference type="SMART" id="SM00015">
    <property type="entry name" value="IQ"/>
    <property type="match status" value="11"/>
</dbReference>
<keyword evidence="4" id="KW-0597">Phosphoprotein</keyword>
<keyword evidence="6" id="KW-0677">Repeat</keyword>
<evidence type="ECO:0000256" key="4">
    <source>
        <dbReference type="ARBA" id="ARBA00022553"/>
    </source>
</evidence>
<keyword evidence="16" id="KW-1185">Reference proteome</keyword>
<dbReference type="FunFam" id="1.20.5.190:FF:000016">
    <property type="entry name" value="Abnormal spindle-like microcephaly-associated protein homolog"/>
    <property type="match status" value="1"/>
</dbReference>
<evidence type="ECO:0000259" key="14">
    <source>
        <dbReference type="PROSITE" id="PS50021"/>
    </source>
</evidence>
<reference evidence="15 16" key="1">
    <citation type="submission" date="2016-06" db="EMBL/GenBank/DDBJ databases">
        <title>Genome of Rhinopithecus bieti.</title>
        <authorList>
            <person name="Wu"/>
            <person name="C.-I. and Zhang"/>
            <person name="Y."/>
        </authorList>
    </citation>
    <scope>NUCLEOTIDE SEQUENCE</scope>
</reference>
<evidence type="ECO:0000256" key="3">
    <source>
        <dbReference type="ARBA" id="ARBA00022490"/>
    </source>
</evidence>
<dbReference type="GeneTree" id="ENSGT00560000077332"/>
<name>A0A2K6K8N7_RHIBE</name>
<keyword evidence="5" id="KW-0132">Cell division</keyword>
<evidence type="ECO:0000256" key="1">
    <source>
        <dbReference type="ARBA" id="ARBA00004123"/>
    </source>
</evidence>
<sequence>MANRRVGRGCWEVSPTERRLPAGLRVPATEEEESSPPVLSLSHFCRSPFLCFGDVLLGNSRTVPLALDNPNEEVAEVKISHFPAADLGFSVSQRCFVLQPKEKIVISVDWTPFKEGRVREIMTFLINDVLKHQAILLGNAEKQKKKKRSLWDTIKKKKISASTSHNRRVSNIQNVNKTFSVSQKVNRVRSPLQACENLAMNEGGPPTENNSLTLEENKIPISPISPAFNECHGATCLPLSVRRSTTYSSLHASENRELLNVDSANVSKVSFNEKAVAETSFNSMNVSGQSGENSKLILTPNYSSTLNVTQSQMNFLSPDSFVNNSHGANNELELVTCLSSDMFMTDNSKPVHLQSTTAHEIYQKILSPDSFIKDNYGLNQDLESESVNLILSPNQFLKDNMAYMCTSQQTCKVPLSNENSQVPQSPQDWNKSEVSPCIPECQGSKSPKAIFEELVEMKSDYYSFIKQNNPKFSAVQDISSHSHNKQPKRRPILSATVTKRKPTCTRENQTEINKPKAKRCLNSAVGKEDFHSYLPVIDPVLSKSKSYKNQIMPSSTTASVARKRKSDGSMEDANVRVAVTEHTEVREIKRIHFSPSEPKTSAVKKTKNVITPISKCVSNRAKLNLKKKTDLLIFKTPISKTNRRTKPIIAVAQSNLTFIKPLKTDIPRHPMPFAAKNMFYDERWKEKQEQGFTWWLNFILTPDDFTVKTNISEVNAATLLLGVENQHKISVPRAPTKEEMSLRAYTARCRLNRLRRAACRLFTSEKMVKAIKKLEIEIEARRLIVRKDRHLWKDVGERQKVLNWLLSYNPLWLRIGLETIYGELISLEDNSDVTGLAMFILNRLLWNPDIAAEYRHPTVPHLYRDGHEGALSKFTLKKLLLLVCFLDYAKISKLIDHDPCLFCKDAEFKASKEILLAFSRDFLSGEGDLSRHLGLLGLPVNHVQTPFDEFDFAITNLAVDLQCGVRLVRTMELLTQNWSLSKKLRIPAISRLQKMHNVDIVLQVLKSRGIELSDEHGNTILSKDIVDRHREKTLRLLWKIAFAFQVDISLNLDQLKEEIAFLKHTKSIKKTISLLSCHSDDALINKKKGKRDSGSFEQYSENIKLLMDWVNAVCAFYNKKVENFTVSFSDGRVLCYLIHHYHPCYVPFDAICQRTTQTVECTQTGSVVLNSSSESDDSSLDMSLKAFDHENTSELYKELLENEKKNFHLVRSAVRDLGGIPAMINHSDMSNTIPDEKVVITYLSFLCARLLDLRKEIRAARLIQTTWRKYKLKTDLKRHQERDKAARIIQSAVINFLAKQRMRKRVNAALIIQKYWRRVLAQRKLLILKKEKLEKVQNKAASLIQAMWRRYRAKKYLCKVKAACKIQAWYRCWRAHKEYLAILKAVKIIQGCFYTKLERTWFLNVRASAVIIQRKWRAILSRHRAACLIQAHYRGYKERQVFLRQKSAALIIQKYIRAREAGKRERIKYIEFKKSTVILQALVRGWLVRKRILEQRTKIRLLHFTAAAYYHLNALRIQRAYKLYLAVKNANKQVNSVICIQRWFRARLQQKKFIQKYYSIEKIEHEGQECLSQRNRAASVIQKAVRHFVLRKKQEKFTSGIIKMQALWRAIRLSLQVVNREIREENKLYKRTALALHYLLTYKHLSAILEALKHLEVVTRLSPLCCENMAQSGAISKIFVLIRSCNRSVPCMEVIRYAVQVLLNVSKYEKTTSAVYDVENCVDTLLELLQIYREKPGNKVADKGGSIFTKTCCLLAILLKTTNRASDVRSRSKVVDRIYSLYKLTAHKHKMNTERILHKQKKNSSISIPFIPETPVRTRILKPDWVLRRDTWKQITESPASHSNGDGYTWHSLL</sequence>
<keyword evidence="11" id="KW-0539">Nucleus</keyword>
<dbReference type="InterPro" id="IPR051185">
    <property type="entry name" value="ASPM"/>
</dbReference>